<keyword evidence="3 10" id="KW-0217">Developmental protein</keyword>
<evidence type="ECO:0000256" key="3">
    <source>
        <dbReference type="ARBA" id="ARBA00022473"/>
    </source>
</evidence>
<evidence type="ECO:0000256" key="10">
    <source>
        <dbReference type="RuleBase" id="RU003500"/>
    </source>
</evidence>
<keyword evidence="5" id="KW-0272">Extracellular matrix</keyword>
<dbReference type="AlphaFoldDB" id="A0A8S3SCX2"/>
<protein>
    <recommendedName>
        <fullName evidence="10">Protein Wnt</fullName>
    </recommendedName>
</protein>
<dbReference type="Gene3D" id="3.30.2460.20">
    <property type="match status" value="1"/>
</dbReference>
<dbReference type="GO" id="GO:0005615">
    <property type="term" value="C:extracellular space"/>
    <property type="evidence" value="ECO:0007669"/>
    <property type="project" value="TreeGrafter"/>
</dbReference>
<evidence type="ECO:0000313" key="12">
    <source>
        <dbReference type="EMBL" id="CAG2215898.1"/>
    </source>
</evidence>
<keyword evidence="11" id="KW-0812">Transmembrane</keyword>
<dbReference type="SMART" id="SM00097">
    <property type="entry name" value="WNT1"/>
    <property type="match status" value="1"/>
</dbReference>
<keyword evidence="4" id="KW-0964">Secreted</keyword>
<dbReference type="PANTHER" id="PTHR12027:SF81">
    <property type="entry name" value="WNT INHIBITOR OF DORSAL PROTEIN"/>
    <property type="match status" value="1"/>
</dbReference>
<name>A0A8S3SCX2_MYTED</name>
<dbReference type="InterPro" id="IPR043158">
    <property type="entry name" value="Wnt_C"/>
</dbReference>
<keyword evidence="8" id="KW-0325">Glycoprotein</keyword>
<keyword evidence="9" id="KW-0449">Lipoprotein</keyword>
<evidence type="ECO:0000256" key="11">
    <source>
        <dbReference type="SAM" id="Phobius"/>
    </source>
</evidence>
<accession>A0A8S3SCX2</accession>
<dbReference type="GO" id="GO:0060070">
    <property type="term" value="P:canonical Wnt signaling pathway"/>
    <property type="evidence" value="ECO:0007669"/>
    <property type="project" value="TreeGrafter"/>
</dbReference>
<keyword evidence="6 10" id="KW-0879">Wnt signaling pathway</keyword>
<evidence type="ECO:0000313" key="13">
    <source>
        <dbReference type="Proteomes" id="UP000683360"/>
    </source>
</evidence>
<dbReference type="FunFam" id="3.30.2460.20:FF:000003">
    <property type="entry name" value="Protein Wnt"/>
    <property type="match status" value="1"/>
</dbReference>
<evidence type="ECO:0000256" key="2">
    <source>
        <dbReference type="ARBA" id="ARBA00005683"/>
    </source>
</evidence>
<dbReference type="PROSITE" id="PS00246">
    <property type="entry name" value="WNT1"/>
    <property type="match status" value="1"/>
</dbReference>
<dbReference type="InterPro" id="IPR005817">
    <property type="entry name" value="Wnt"/>
</dbReference>
<dbReference type="PRINTS" id="PR01349">
    <property type="entry name" value="WNTPROTEIN"/>
</dbReference>
<dbReference type="CDD" id="cd19340">
    <property type="entry name" value="Wnt_Wnt8"/>
    <property type="match status" value="1"/>
</dbReference>
<dbReference type="PANTHER" id="PTHR12027">
    <property type="entry name" value="WNT RELATED"/>
    <property type="match status" value="1"/>
</dbReference>
<comment type="subcellular location">
    <subcellularLocation>
        <location evidence="1 10">Secreted</location>
        <location evidence="1 10">Extracellular space</location>
        <location evidence="1 10">Extracellular matrix</location>
    </subcellularLocation>
</comment>
<dbReference type="GO" id="GO:0030182">
    <property type="term" value="P:neuron differentiation"/>
    <property type="evidence" value="ECO:0007669"/>
    <property type="project" value="TreeGrafter"/>
</dbReference>
<reference evidence="12" key="1">
    <citation type="submission" date="2021-03" db="EMBL/GenBank/DDBJ databases">
        <authorList>
            <person name="Bekaert M."/>
        </authorList>
    </citation>
    <scope>NUCLEOTIDE SEQUENCE</scope>
</reference>
<dbReference type="Proteomes" id="UP000683360">
    <property type="component" value="Unassembled WGS sequence"/>
</dbReference>
<feature type="transmembrane region" description="Helical" evidence="11">
    <location>
        <begin position="6"/>
        <end position="22"/>
    </location>
</feature>
<comment type="function">
    <text evidence="10">Ligand for members of the frizzled family of seven transmembrane receptors.</text>
</comment>
<comment type="caution">
    <text evidence="12">The sequence shown here is derived from an EMBL/GenBank/DDBJ whole genome shotgun (WGS) entry which is preliminary data.</text>
</comment>
<dbReference type="EMBL" id="CAJPWZ010001459">
    <property type="protein sequence ID" value="CAG2215898.1"/>
    <property type="molecule type" value="Genomic_DNA"/>
</dbReference>
<dbReference type="Pfam" id="PF00110">
    <property type="entry name" value="wnt"/>
    <property type="match status" value="2"/>
</dbReference>
<dbReference type="GO" id="GO:0045165">
    <property type="term" value="P:cell fate commitment"/>
    <property type="evidence" value="ECO:0007669"/>
    <property type="project" value="TreeGrafter"/>
</dbReference>
<dbReference type="InterPro" id="IPR018161">
    <property type="entry name" value="Wnt_CS"/>
</dbReference>
<evidence type="ECO:0000256" key="4">
    <source>
        <dbReference type="ARBA" id="ARBA00022525"/>
    </source>
</evidence>
<keyword evidence="13" id="KW-1185">Reference proteome</keyword>
<evidence type="ECO:0000256" key="8">
    <source>
        <dbReference type="ARBA" id="ARBA00023180"/>
    </source>
</evidence>
<dbReference type="GO" id="GO:0005109">
    <property type="term" value="F:frizzled binding"/>
    <property type="evidence" value="ECO:0007669"/>
    <property type="project" value="TreeGrafter"/>
</dbReference>
<evidence type="ECO:0000256" key="7">
    <source>
        <dbReference type="ARBA" id="ARBA00023157"/>
    </source>
</evidence>
<proteinExistence type="inferred from homology"/>
<sequence length="637" mass="73234">MIRSYSYSWICLFIVCSFNIYTSKSWSLNEILIAGPKVGLTPTNYTRNPDLFTRHPVEAKILDSVRKGTLKAQEECQHQFKWERWNCPSDTAPFDQDFATREAAFVQSINAAGIMHVVTQQCSSGQETFCTCDNSRNGQPGGYNWKWGGCSDNIKFGDELTYKFLKGLTSGKNENAAMQLQNYGAGRQAVGRNTKMVCKCHGLSGDCSIRTCWQQVATFREIGQFLKQRYKKAKFVNYYDGQLRQGNDARTRELAVFSKKQLAFLQKSPNYCKEDNVMNIKGTKGRQCMRSKNKNAMTTSERKSCRTLCKSCGYKVKKVTVDVSNTCNCKFRWCCKVKCDKCVTRENNYYCIHGETLHVISNGTSIAQEECQNQFEFSTWNCPVVIALLDKNDSKREASFVQALTAAGLMYAVTKYCRSEDQTLCTCDHTKRDRTLTMRKYISIREQSGMVWGRCSDNLKFGMTFTERLLNKLDPGNDANAAMRRHNYKVGLRAVLWSAKVDCVCPGINNSCATMRVCWKQVSTFREIGTFLKELYEHAQYVKYWNKQLWFEYYGGTRELVLRKELAYLQILTDSIYVPPIYKNKAKLKTYQNLVKMLRIVKLTDQQWLYDPFTGQPMASNNTRNANFLTRLQASIF</sequence>
<evidence type="ECO:0000256" key="9">
    <source>
        <dbReference type="ARBA" id="ARBA00023288"/>
    </source>
</evidence>
<organism evidence="12 13">
    <name type="scientific">Mytilus edulis</name>
    <name type="common">Blue mussel</name>
    <dbReference type="NCBI Taxonomy" id="6550"/>
    <lineage>
        <taxon>Eukaryota</taxon>
        <taxon>Metazoa</taxon>
        <taxon>Spiralia</taxon>
        <taxon>Lophotrochozoa</taxon>
        <taxon>Mollusca</taxon>
        <taxon>Bivalvia</taxon>
        <taxon>Autobranchia</taxon>
        <taxon>Pteriomorphia</taxon>
        <taxon>Mytilida</taxon>
        <taxon>Mytiloidea</taxon>
        <taxon>Mytilidae</taxon>
        <taxon>Mytilinae</taxon>
        <taxon>Mytilus</taxon>
    </lineage>
</organism>
<dbReference type="OrthoDB" id="5945655at2759"/>
<keyword evidence="7" id="KW-1015">Disulfide bond</keyword>
<keyword evidence="11" id="KW-1133">Transmembrane helix</keyword>
<evidence type="ECO:0000256" key="6">
    <source>
        <dbReference type="ARBA" id="ARBA00022687"/>
    </source>
</evidence>
<gene>
    <name evidence="12" type="ORF">MEDL_29656</name>
</gene>
<dbReference type="GO" id="GO:0005125">
    <property type="term" value="F:cytokine activity"/>
    <property type="evidence" value="ECO:0007669"/>
    <property type="project" value="TreeGrafter"/>
</dbReference>
<comment type="similarity">
    <text evidence="2 10">Belongs to the Wnt family.</text>
</comment>
<evidence type="ECO:0000256" key="1">
    <source>
        <dbReference type="ARBA" id="ARBA00004498"/>
    </source>
</evidence>
<keyword evidence="11" id="KW-0472">Membrane</keyword>
<evidence type="ECO:0000256" key="5">
    <source>
        <dbReference type="ARBA" id="ARBA00022530"/>
    </source>
</evidence>